<dbReference type="EMBL" id="JAANIU010009702">
    <property type="protein sequence ID" value="KAG1532731.1"/>
    <property type="molecule type" value="Genomic_DNA"/>
</dbReference>
<protein>
    <submittedName>
        <fullName evidence="2">Uncharacterized protein</fullName>
    </submittedName>
</protein>
<keyword evidence="3" id="KW-1185">Reference proteome</keyword>
<name>A0A9P6XUZ4_9FUNG</name>
<proteinExistence type="predicted"/>
<reference evidence="2 3" key="1">
    <citation type="journal article" date="2020" name="Microb. Genom.">
        <title>Genetic diversity of clinical and environmental Mucorales isolates obtained from an investigation of mucormycosis cases among solid organ transplant recipients.</title>
        <authorList>
            <person name="Nguyen M.H."/>
            <person name="Kaul D."/>
            <person name="Muto C."/>
            <person name="Cheng S.J."/>
            <person name="Richter R.A."/>
            <person name="Bruno V.M."/>
            <person name="Liu G."/>
            <person name="Beyhan S."/>
            <person name="Sundermann A.J."/>
            <person name="Mounaud S."/>
            <person name="Pasculle A.W."/>
            <person name="Nierman W.C."/>
            <person name="Driscoll E."/>
            <person name="Cumbie R."/>
            <person name="Clancy C.J."/>
            <person name="Dupont C.L."/>
        </authorList>
    </citation>
    <scope>NUCLEOTIDE SEQUENCE [LARGE SCALE GENOMIC DNA]</scope>
    <source>
        <strain evidence="2 3">GL24</strain>
    </source>
</reference>
<dbReference type="AlphaFoldDB" id="A0A9P6XUZ4"/>
<feature type="region of interest" description="Disordered" evidence="1">
    <location>
        <begin position="1"/>
        <end position="83"/>
    </location>
</feature>
<evidence type="ECO:0000313" key="3">
    <source>
        <dbReference type="Proteomes" id="UP000740926"/>
    </source>
</evidence>
<organism evidence="2 3">
    <name type="scientific">Rhizopus delemar</name>
    <dbReference type="NCBI Taxonomy" id="936053"/>
    <lineage>
        <taxon>Eukaryota</taxon>
        <taxon>Fungi</taxon>
        <taxon>Fungi incertae sedis</taxon>
        <taxon>Mucoromycota</taxon>
        <taxon>Mucoromycotina</taxon>
        <taxon>Mucoromycetes</taxon>
        <taxon>Mucorales</taxon>
        <taxon>Mucorineae</taxon>
        <taxon>Rhizopodaceae</taxon>
        <taxon>Rhizopus</taxon>
    </lineage>
</organism>
<gene>
    <name evidence="2" type="ORF">G6F50_016113</name>
</gene>
<evidence type="ECO:0000313" key="2">
    <source>
        <dbReference type="EMBL" id="KAG1532731.1"/>
    </source>
</evidence>
<feature type="compositionally biased region" description="Basic and acidic residues" evidence="1">
    <location>
        <begin position="28"/>
        <end position="37"/>
    </location>
</feature>
<dbReference type="Proteomes" id="UP000740926">
    <property type="component" value="Unassembled WGS sequence"/>
</dbReference>
<evidence type="ECO:0000256" key="1">
    <source>
        <dbReference type="SAM" id="MobiDB-lite"/>
    </source>
</evidence>
<sequence>MCHRARGVRGHRDPGLGRPRAAGGDVAGEIRHGDEFGTAHQPGARGDRSAWRRAAGLAPGAGRGTAAGRPYRAGQGGAVRLSR</sequence>
<comment type="caution">
    <text evidence="2">The sequence shown here is derived from an EMBL/GenBank/DDBJ whole genome shotgun (WGS) entry which is preliminary data.</text>
</comment>
<accession>A0A9P6XUZ4</accession>